<dbReference type="PANTHER" id="PTHR13393">
    <property type="entry name" value="SAM-DEPENDENT METHYLTRANSFERASE"/>
    <property type="match status" value="1"/>
</dbReference>
<evidence type="ECO:0000256" key="2">
    <source>
        <dbReference type="ARBA" id="ARBA00022679"/>
    </source>
</evidence>
<dbReference type="GO" id="GO:0070475">
    <property type="term" value="P:rRNA base methylation"/>
    <property type="evidence" value="ECO:0007669"/>
    <property type="project" value="TreeGrafter"/>
</dbReference>
<evidence type="ECO:0000313" key="6">
    <source>
        <dbReference type="Proteomes" id="UP000287144"/>
    </source>
</evidence>
<keyword evidence="1" id="KW-0489">Methyltransferase</keyword>
<evidence type="ECO:0000256" key="1">
    <source>
        <dbReference type="ARBA" id="ARBA00022603"/>
    </source>
</evidence>
<dbReference type="GO" id="GO:0005634">
    <property type="term" value="C:nucleus"/>
    <property type="evidence" value="ECO:0007669"/>
    <property type="project" value="TreeGrafter"/>
</dbReference>
<feature type="coiled-coil region" evidence="3">
    <location>
        <begin position="169"/>
        <end position="196"/>
    </location>
</feature>
<dbReference type="InterPro" id="IPR029063">
    <property type="entry name" value="SAM-dependent_MTases_sf"/>
</dbReference>
<keyword evidence="6" id="KW-1185">Reference proteome</keyword>
<dbReference type="Proteomes" id="UP000287144">
    <property type="component" value="Unassembled WGS sequence"/>
</dbReference>
<evidence type="ECO:0000256" key="4">
    <source>
        <dbReference type="SAM" id="MobiDB-lite"/>
    </source>
</evidence>
<dbReference type="SUPFAM" id="SSF53335">
    <property type="entry name" value="S-adenosyl-L-methionine-dependent methyltransferases"/>
    <property type="match status" value="1"/>
</dbReference>
<keyword evidence="2" id="KW-0808">Transferase</keyword>
<evidence type="ECO:0000313" key="5">
    <source>
        <dbReference type="EMBL" id="RSL96317.1"/>
    </source>
</evidence>
<dbReference type="EMBL" id="NKCK01000140">
    <property type="protein sequence ID" value="RSL96317.1"/>
    <property type="molecule type" value="Genomic_DNA"/>
</dbReference>
<accession>A0A428T2M1</accession>
<feature type="region of interest" description="Disordered" evidence="4">
    <location>
        <begin position="1"/>
        <end position="42"/>
    </location>
</feature>
<dbReference type="GO" id="GO:0008168">
    <property type="term" value="F:methyltransferase activity"/>
    <property type="evidence" value="ECO:0007669"/>
    <property type="project" value="UniProtKB-KW"/>
</dbReference>
<keyword evidence="3" id="KW-0175">Coiled coil</keyword>
<dbReference type="AlphaFoldDB" id="A0A428T2M1"/>
<gene>
    <name evidence="5" type="ORF">CEP52_011530</name>
</gene>
<proteinExistence type="predicted"/>
<name>A0A428T2M1_9HYPO</name>
<dbReference type="CDD" id="cd02440">
    <property type="entry name" value="AdoMet_MTases"/>
    <property type="match status" value="1"/>
</dbReference>
<dbReference type="Gene3D" id="3.40.50.150">
    <property type="entry name" value="Vaccinia Virus protein VP39"/>
    <property type="match status" value="1"/>
</dbReference>
<evidence type="ECO:0000256" key="3">
    <source>
        <dbReference type="SAM" id="Coils"/>
    </source>
</evidence>
<comment type="caution">
    <text evidence="5">The sequence shown here is derived from an EMBL/GenBank/DDBJ whole genome shotgun (WGS) entry which is preliminary data.</text>
</comment>
<dbReference type="PANTHER" id="PTHR13393:SF0">
    <property type="entry name" value="RNA N6-ADENOSINE-METHYLTRANSFERASE METTL16"/>
    <property type="match status" value="1"/>
</dbReference>
<dbReference type="InterPro" id="IPR010286">
    <property type="entry name" value="METTL16/RlmF"/>
</dbReference>
<reference evidence="5 6" key="1">
    <citation type="submission" date="2017-06" db="EMBL/GenBank/DDBJ databases">
        <title>Comparative genomic analysis of Ambrosia Fusariam Clade fungi.</title>
        <authorList>
            <person name="Stajich J.E."/>
            <person name="Carrillo J."/>
            <person name="Kijimoto T."/>
            <person name="Eskalen A."/>
            <person name="O'Donnell K."/>
            <person name="Kasson M."/>
        </authorList>
    </citation>
    <scope>NUCLEOTIDE SEQUENCE [LARGE SCALE GENOMIC DNA]</scope>
    <source>
        <strain evidence="5 6">NRRL62579</strain>
    </source>
</reference>
<protein>
    <recommendedName>
        <fullName evidence="7">23S rRNA (-N6)-methyltransferase</fullName>
    </recommendedName>
</protein>
<evidence type="ECO:0008006" key="7">
    <source>
        <dbReference type="Google" id="ProtNLM"/>
    </source>
</evidence>
<dbReference type="STRING" id="1325735.A0A428T2M1"/>
<dbReference type="Pfam" id="PF05971">
    <property type="entry name" value="Methyltransf_10"/>
    <property type="match status" value="1"/>
</dbReference>
<organism evidence="5 6">
    <name type="scientific">Fusarium oligoseptatum</name>
    <dbReference type="NCBI Taxonomy" id="2604345"/>
    <lineage>
        <taxon>Eukaryota</taxon>
        <taxon>Fungi</taxon>
        <taxon>Dikarya</taxon>
        <taxon>Ascomycota</taxon>
        <taxon>Pezizomycotina</taxon>
        <taxon>Sordariomycetes</taxon>
        <taxon>Hypocreomycetidae</taxon>
        <taxon>Hypocreales</taxon>
        <taxon>Nectriaceae</taxon>
        <taxon>Fusarium</taxon>
        <taxon>Fusarium solani species complex</taxon>
    </lineage>
</organism>
<sequence length="462" mass="52525">MGEKRKATEDAPGQPTAKGLDSVTSQQATLKKPLEVPPEDDVSRDRHFAELYTKTPDFTQLALQDKAFALLWNKHKSDFFDNPQCVMQLTKTLLKLDFRLEIELPDDRLCPPVTNRHNYVLWLKGLLDSTSYEKPGSKLIGLDIGTGASCIYPLLGCAQRPWEFIATDIDAKSLEYARKNVALNKLENRIKVIQRKTTDAIIPLDDLNVDKIDFTMTNPPFYKSEQEMIKSAEQKVSATLYGMHGSQGRDGYRRWRSRLCRPNPEGVTQTAGASDFVAKLREHSIDNYAVTEFVQGNKTRRWAIAWSFGSMRPTLEVARGIKTAVSKNILPEITEEQVVDMPLPKKVGDFADRFRDEIAKLELMSWEWDKERLEGTGRAADRVWARAWRRRKQREMQTEGADGSKAEGTKCVLAFKVSVCVAQDHISVSCRWLEGHDAVAFESFRGYLKKTARSIEKESTRT</sequence>